<dbReference type="EMBL" id="JAKUCV010007636">
    <property type="protein sequence ID" value="KAJ4822563.1"/>
    <property type="molecule type" value="Genomic_DNA"/>
</dbReference>
<dbReference type="AlphaFoldDB" id="A0A9Q0F087"/>
<proteinExistence type="predicted"/>
<evidence type="ECO:0000313" key="2">
    <source>
        <dbReference type="Proteomes" id="UP001141552"/>
    </source>
</evidence>
<name>A0A9Q0F087_9ROSI</name>
<sequence length="83" mass="9313">GSSTIVTTQYQVSSKVALNRWQTRATSGEEVPRMPAVILDRKPTRRGNTSIIKLLIHWIGSSHADASCEWLDMVMDHFPEFVG</sequence>
<accession>A0A9Q0F087</accession>
<organism evidence="1 2">
    <name type="scientific">Turnera subulata</name>
    <dbReference type="NCBI Taxonomy" id="218843"/>
    <lineage>
        <taxon>Eukaryota</taxon>
        <taxon>Viridiplantae</taxon>
        <taxon>Streptophyta</taxon>
        <taxon>Embryophyta</taxon>
        <taxon>Tracheophyta</taxon>
        <taxon>Spermatophyta</taxon>
        <taxon>Magnoliopsida</taxon>
        <taxon>eudicotyledons</taxon>
        <taxon>Gunneridae</taxon>
        <taxon>Pentapetalae</taxon>
        <taxon>rosids</taxon>
        <taxon>fabids</taxon>
        <taxon>Malpighiales</taxon>
        <taxon>Passifloraceae</taxon>
        <taxon>Turnera</taxon>
    </lineage>
</organism>
<reference evidence="1" key="2">
    <citation type="journal article" date="2023" name="Plants (Basel)">
        <title>Annotation of the Turnera subulata (Passifloraceae) Draft Genome Reveals the S-Locus Evolved after the Divergence of Turneroideae from Passifloroideae in a Stepwise Manner.</title>
        <authorList>
            <person name="Henning P.M."/>
            <person name="Roalson E.H."/>
            <person name="Mir W."/>
            <person name="McCubbin A.G."/>
            <person name="Shore J.S."/>
        </authorList>
    </citation>
    <scope>NUCLEOTIDE SEQUENCE</scope>
    <source>
        <strain evidence="1">F60SS</strain>
    </source>
</reference>
<protein>
    <submittedName>
        <fullName evidence="1">Uncharacterized protein</fullName>
    </submittedName>
</protein>
<dbReference type="Proteomes" id="UP001141552">
    <property type="component" value="Unassembled WGS sequence"/>
</dbReference>
<keyword evidence="2" id="KW-1185">Reference proteome</keyword>
<gene>
    <name evidence="1" type="ORF">Tsubulata_034291</name>
</gene>
<evidence type="ECO:0000313" key="1">
    <source>
        <dbReference type="EMBL" id="KAJ4822563.1"/>
    </source>
</evidence>
<feature type="non-terminal residue" evidence="1">
    <location>
        <position position="1"/>
    </location>
</feature>
<reference evidence="1" key="1">
    <citation type="submission" date="2022-02" db="EMBL/GenBank/DDBJ databases">
        <authorList>
            <person name="Henning P.M."/>
            <person name="McCubbin A.G."/>
            <person name="Shore J.S."/>
        </authorList>
    </citation>
    <scope>NUCLEOTIDE SEQUENCE</scope>
    <source>
        <strain evidence="1">F60SS</strain>
        <tissue evidence="1">Leaves</tissue>
    </source>
</reference>
<comment type="caution">
    <text evidence="1">The sequence shown here is derived from an EMBL/GenBank/DDBJ whole genome shotgun (WGS) entry which is preliminary data.</text>
</comment>